<evidence type="ECO:0000256" key="1">
    <source>
        <dbReference type="SAM" id="SignalP"/>
    </source>
</evidence>
<reference evidence="3" key="1">
    <citation type="journal article" date="2019" name="Int. J. Syst. Evol. Microbiol.">
        <title>The Global Catalogue of Microorganisms (GCM) 10K type strain sequencing project: providing services to taxonomists for standard genome sequencing and annotation.</title>
        <authorList>
            <consortium name="The Broad Institute Genomics Platform"/>
            <consortium name="The Broad Institute Genome Sequencing Center for Infectious Disease"/>
            <person name="Wu L."/>
            <person name="Ma J."/>
        </authorList>
    </citation>
    <scope>NUCLEOTIDE SEQUENCE [LARGE SCALE GENOMIC DNA]</scope>
    <source>
        <strain evidence="3">CECT 8472</strain>
    </source>
</reference>
<sequence>MKRTLRYGLLAGASGLALGFGLATAPAQAFDEVDWTWTSEVNTDFTIDPEIVWQVDPEGLVMVESIQVSVGDITATSTVSGVHNNQPEGTGYADGSFTFESEIFDDDYVDGLDFNKGVYDGETSGEVAGIQPGAQTESTFGSTDDSGDVGDLDSGVYDATGALDGATVSVHGGIAPDGGSCNNEPPGEQGCVIFTVDIEDMYIIGDAALDAVIELPEVVSVATAVANNLSVTADAGTLMHNGQYAFGEFNAPETGDITYKEWEYEKEWEYWYKDIGRRSVSLGGGDGSASGSGEYFHASGDLANAALAAAGISQVDTGNRHHDVLATATILAALGLIEQGNVTAESDVSDILNSSVDSNATAVSNNISVSVNPGEETEVDGETTIVSGPAIDNLLVADYTQFSYMNVESTSTVDNVGVNNYVNLGSIDRPLVNSTATSVGNNISVNVGN</sequence>
<feature type="signal peptide" evidence="1">
    <location>
        <begin position="1"/>
        <end position="29"/>
    </location>
</feature>
<dbReference type="RefSeq" id="WP_382421611.1">
    <property type="nucleotide sequence ID" value="NZ_JBHSCW010000003.1"/>
</dbReference>
<accession>A0ABV8UJ27</accession>
<feature type="chain" id="PRO_5047264162" evidence="1">
    <location>
        <begin position="30"/>
        <end position="449"/>
    </location>
</feature>
<name>A0ABV8UJ27_9PROT</name>
<gene>
    <name evidence="2" type="ORF">ACFOW6_06945</name>
</gene>
<dbReference type="EMBL" id="JBHSCW010000003">
    <property type="protein sequence ID" value="MFC4351276.1"/>
    <property type="molecule type" value="Genomic_DNA"/>
</dbReference>
<dbReference type="Proteomes" id="UP001595799">
    <property type="component" value="Unassembled WGS sequence"/>
</dbReference>
<proteinExistence type="predicted"/>
<evidence type="ECO:0000313" key="2">
    <source>
        <dbReference type="EMBL" id="MFC4351276.1"/>
    </source>
</evidence>
<keyword evidence="3" id="KW-1185">Reference proteome</keyword>
<comment type="caution">
    <text evidence="2">The sequence shown here is derived from an EMBL/GenBank/DDBJ whole genome shotgun (WGS) entry which is preliminary data.</text>
</comment>
<evidence type="ECO:0000313" key="3">
    <source>
        <dbReference type="Proteomes" id="UP001595799"/>
    </source>
</evidence>
<keyword evidence="1" id="KW-0732">Signal</keyword>
<organism evidence="2 3">
    <name type="scientific">Fodinicurvata halophila</name>
    <dbReference type="NCBI Taxonomy" id="1419723"/>
    <lineage>
        <taxon>Bacteria</taxon>
        <taxon>Pseudomonadati</taxon>
        <taxon>Pseudomonadota</taxon>
        <taxon>Alphaproteobacteria</taxon>
        <taxon>Rhodospirillales</taxon>
        <taxon>Rhodovibrionaceae</taxon>
        <taxon>Fodinicurvata</taxon>
    </lineage>
</organism>
<protein>
    <submittedName>
        <fullName evidence="2">Uncharacterized protein</fullName>
    </submittedName>
</protein>